<evidence type="ECO:0000313" key="4">
    <source>
        <dbReference type="Proteomes" id="UP000053820"/>
    </source>
</evidence>
<accession>A0A0C9W1M5</accession>
<gene>
    <name evidence="3" type="ORF">HYDPIDRAFT_177691</name>
</gene>
<name>A0A0C9W1M5_9AGAM</name>
<sequence length="174" mass="19384">MPRDFPALPGLYQALFLYFEPVSTISPAFLAWFFPGAAWFHHELIPIGTSSGPLDARTTMAIWQLGNCYMLLGLISSFVFRAIRDALPNNPEAQERILGASMTALALADTNSVTASWIGLPDELRYSFGAWNPMTHGNITFTVFLCCMRLAWFAGIGRTRYYYGRASSKSQKVV</sequence>
<feature type="transmembrane region" description="Helical" evidence="1">
    <location>
        <begin position="95"/>
        <end position="119"/>
    </location>
</feature>
<keyword evidence="1" id="KW-0472">Membrane</keyword>
<keyword evidence="1" id="KW-0812">Transmembrane</keyword>
<feature type="transmembrane region" description="Helical" evidence="1">
    <location>
        <begin position="139"/>
        <end position="157"/>
    </location>
</feature>
<organism evidence="3 4">
    <name type="scientific">Hydnomerulius pinastri MD-312</name>
    <dbReference type="NCBI Taxonomy" id="994086"/>
    <lineage>
        <taxon>Eukaryota</taxon>
        <taxon>Fungi</taxon>
        <taxon>Dikarya</taxon>
        <taxon>Basidiomycota</taxon>
        <taxon>Agaricomycotina</taxon>
        <taxon>Agaricomycetes</taxon>
        <taxon>Agaricomycetidae</taxon>
        <taxon>Boletales</taxon>
        <taxon>Boletales incertae sedis</taxon>
        <taxon>Leucogyrophana</taxon>
    </lineage>
</organism>
<dbReference type="PANTHER" id="PTHR37019:SF2">
    <property type="entry name" value="EXPERA DOMAIN-CONTAINING PROTEIN"/>
    <property type="match status" value="1"/>
</dbReference>
<proteinExistence type="predicted"/>
<evidence type="ECO:0000259" key="2">
    <source>
        <dbReference type="Pfam" id="PF24803"/>
    </source>
</evidence>
<dbReference type="InterPro" id="IPR056121">
    <property type="entry name" value="DUF7704"/>
</dbReference>
<feature type="transmembrane region" description="Helical" evidence="1">
    <location>
        <begin position="61"/>
        <end position="83"/>
    </location>
</feature>
<dbReference type="Proteomes" id="UP000053820">
    <property type="component" value="Unassembled WGS sequence"/>
</dbReference>
<dbReference type="AlphaFoldDB" id="A0A0C9W1M5"/>
<dbReference type="HOGENOM" id="CLU_112091_3_0_1"/>
<reference evidence="3 4" key="1">
    <citation type="submission" date="2014-04" db="EMBL/GenBank/DDBJ databases">
        <title>Evolutionary Origins and Diversification of the Mycorrhizal Mutualists.</title>
        <authorList>
            <consortium name="DOE Joint Genome Institute"/>
            <consortium name="Mycorrhizal Genomics Consortium"/>
            <person name="Kohler A."/>
            <person name="Kuo A."/>
            <person name="Nagy L.G."/>
            <person name="Floudas D."/>
            <person name="Copeland A."/>
            <person name="Barry K.W."/>
            <person name="Cichocki N."/>
            <person name="Veneault-Fourrey C."/>
            <person name="LaButti K."/>
            <person name="Lindquist E.A."/>
            <person name="Lipzen A."/>
            <person name="Lundell T."/>
            <person name="Morin E."/>
            <person name="Murat C."/>
            <person name="Riley R."/>
            <person name="Ohm R."/>
            <person name="Sun H."/>
            <person name="Tunlid A."/>
            <person name="Henrissat B."/>
            <person name="Grigoriev I.V."/>
            <person name="Hibbett D.S."/>
            <person name="Martin F."/>
        </authorList>
    </citation>
    <scope>NUCLEOTIDE SEQUENCE [LARGE SCALE GENOMIC DNA]</scope>
    <source>
        <strain evidence="3 4">MD-312</strain>
    </source>
</reference>
<dbReference type="OrthoDB" id="2937326at2759"/>
<dbReference type="EMBL" id="KN839880">
    <property type="protein sequence ID" value="KIJ59823.1"/>
    <property type="molecule type" value="Genomic_DNA"/>
</dbReference>
<protein>
    <recommendedName>
        <fullName evidence="2">DUF7704 domain-containing protein</fullName>
    </recommendedName>
</protein>
<feature type="domain" description="DUF7704" evidence="2">
    <location>
        <begin position="7"/>
        <end position="156"/>
    </location>
</feature>
<evidence type="ECO:0000256" key="1">
    <source>
        <dbReference type="SAM" id="Phobius"/>
    </source>
</evidence>
<keyword evidence="4" id="KW-1185">Reference proteome</keyword>
<evidence type="ECO:0000313" key="3">
    <source>
        <dbReference type="EMBL" id="KIJ59823.1"/>
    </source>
</evidence>
<keyword evidence="1" id="KW-1133">Transmembrane helix</keyword>
<feature type="transmembrane region" description="Helical" evidence="1">
    <location>
        <begin position="12"/>
        <end position="34"/>
    </location>
</feature>
<dbReference type="Pfam" id="PF24803">
    <property type="entry name" value="DUF7704"/>
    <property type="match status" value="1"/>
</dbReference>
<dbReference type="PANTHER" id="PTHR37019">
    <property type="entry name" value="CHROMOSOME 1, WHOLE GENOME SHOTGUN SEQUENCE"/>
    <property type="match status" value="1"/>
</dbReference>